<dbReference type="Gene3D" id="1.10.8.10">
    <property type="entry name" value="DNA helicase RuvA subunit, C-terminal domain"/>
    <property type="match status" value="1"/>
</dbReference>
<dbReference type="AlphaFoldDB" id="A0A834XS10"/>
<dbReference type="Proteomes" id="UP000639338">
    <property type="component" value="Unassembled WGS sequence"/>
</dbReference>
<protein>
    <recommendedName>
        <fullName evidence="3">UBA-like domain-containing protein</fullName>
    </recommendedName>
</protein>
<comment type="caution">
    <text evidence="4">The sequence shown here is derived from an EMBL/GenBank/DDBJ whole genome shotgun (WGS) entry which is preliminary data.</text>
</comment>
<organism evidence="4 5">
    <name type="scientific">Aphidius gifuensis</name>
    <name type="common">Parasitoid wasp</name>
    <dbReference type="NCBI Taxonomy" id="684658"/>
    <lineage>
        <taxon>Eukaryota</taxon>
        <taxon>Metazoa</taxon>
        <taxon>Ecdysozoa</taxon>
        <taxon>Arthropoda</taxon>
        <taxon>Hexapoda</taxon>
        <taxon>Insecta</taxon>
        <taxon>Pterygota</taxon>
        <taxon>Neoptera</taxon>
        <taxon>Endopterygota</taxon>
        <taxon>Hymenoptera</taxon>
        <taxon>Apocrita</taxon>
        <taxon>Ichneumonoidea</taxon>
        <taxon>Braconidae</taxon>
        <taxon>Aphidiinae</taxon>
        <taxon>Aphidius</taxon>
    </lineage>
</organism>
<keyword evidence="5" id="KW-1185">Reference proteome</keyword>
<reference evidence="4 5" key="1">
    <citation type="submission" date="2020-08" db="EMBL/GenBank/DDBJ databases">
        <title>Aphidius gifuensis genome sequencing and assembly.</title>
        <authorList>
            <person name="Du Z."/>
        </authorList>
    </citation>
    <scope>NUCLEOTIDE SEQUENCE [LARGE SCALE GENOMIC DNA]</scope>
    <source>
        <strain evidence="4">YNYX2018</strain>
        <tissue evidence="4">Adults</tissue>
    </source>
</reference>
<evidence type="ECO:0000313" key="4">
    <source>
        <dbReference type="EMBL" id="KAF7992400.1"/>
    </source>
</evidence>
<accession>A0A834XS10</accession>
<dbReference type="PANTHER" id="PTHR31993:SF4">
    <property type="entry name" value="UBA-LIKE DOMAIN-CONTAINING PROTEIN"/>
    <property type="match status" value="1"/>
</dbReference>
<sequence length="137" mass="14946">METLRKEVMINQFVLAAGCAREQAKTLLHNAQWQFEAALSTFFQEAAIPSCHQGAHFNQITPCNTPATPPNFPDALLAFSKMSAGDKTPLGMSPSQNGQATNPSTIQHHNARCSSISSGTQQQTQNQQQFAFGEPQR</sequence>
<comment type="similarity">
    <text evidence="1">Belongs to the UBALD family.</text>
</comment>
<dbReference type="InterPro" id="IPR054109">
    <property type="entry name" value="UBA_8"/>
</dbReference>
<dbReference type="Pfam" id="PF22566">
    <property type="entry name" value="UBA_8"/>
    <property type="match status" value="1"/>
</dbReference>
<dbReference type="InterPro" id="IPR039310">
    <property type="entry name" value="UBALD1/2"/>
</dbReference>
<gene>
    <name evidence="4" type="ORF">HCN44_001725</name>
</gene>
<dbReference type="OrthoDB" id="6093553at2759"/>
<dbReference type="InterPro" id="IPR009060">
    <property type="entry name" value="UBA-like_sf"/>
</dbReference>
<feature type="compositionally biased region" description="Low complexity" evidence="2">
    <location>
        <begin position="120"/>
        <end position="129"/>
    </location>
</feature>
<feature type="domain" description="UBA-like" evidence="3">
    <location>
        <begin position="5"/>
        <end position="49"/>
    </location>
</feature>
<proteinExistence type="inferred from homology"/>
<feature type="compositionally biased region" description="Polar residues" evidence="2">
    <location>
        <begin position="93"/>
        <end position="119"/>
    </location>
</feature>
<name>A0A834XS10_APHGI</name>
<evidence type="ECO:0000259" key="3">
    <source>
        <dbReference type="Pfam" id="PF22566"/>
    </source>
</evidence>
<evidence type="ECO:0000256" key="2">
    <source>
        <dbReference type="SAM" id="MobiDB-lite"/>
    </source>
</evidence>
<dbReference type="CDD" id="cd14343">
    <property type="entry name" value="UBA_F100B_like"/>
    <property type="match status" value="1"/>
</dbReference>
<evidence type="ECO:0000313" key="5">
    <source>
        <dbReference type="Proteomes" id="UP000639338"/>
    </source>
</evidence>
<evidence type="ECO:0000256" key="1">
    <source>
        <dbReference type="ARBA" id="ARBA00006090"/>
    </source>
</evidence>
<feature type="region of interest" description="Disordered" evidence="2">
    <location>
        <begin position="83"/>
        <end position="137"/>
    </location>
</feature>
<dbReference type="EMBL" id="JACMRX010000003">
    <property type="protein sequence ID" value="KAF7992400.1"/>
    <property type="molecule type" value="Genomic_DNA"/>
</dbReference>
<dbReference type="PANTHER" id="PTHR31993">
    <property type="entry name" value="UBA-LIKE DOMAIN-CONTAINING PROTEIN 2"/>
    <property type="match status" value="1"/>
</dbReference>
<dbReference type="SUPFAM" id="SSF46934">
    <property type="entry name" value="UBA-like"/>
    <property type="match status" value="1"/>
</dbReference>
<dbReference type="PROSITE" id="PS51257">
    <property type="entry name" value="PROKAR_LIPOPROTEIN"/>
    <property type="match status" value="1"/>
</dbReference>